<evidence type="ECO:0000313" key="1">
    <source>
        <dbReference type="EMBL" id="GMT07386.1"/>
    </source>
</evidence>
<comment type="caution">
    <text evidence="1">The sequence shown here is derived from an EMBL/GenBank/DDBJ whole genome shotgun (WGS) entry which is preliminary data.</text>
</comment>
<evidence type="ECO:0000313" key="2">
    <source>
        <dbReference type="Proteomes" id="UP001432027"/>
    </source>
</evidence>
<dbReference type="EMBL" id="BTSX01000006">
    <property type="protein sequence ID" value="GMT07386.1"/>
    <property type="molecule type" value="Genomic_DNA"/>
</dbReference>
<accession>A0AAV5ULT7</accession>
<proteinExistence type="predicted"/>
<reference evidence="1" key="1">
    <citation type="submission" date="2023-10" db="EMBL/GenBank/DDBJ databases">
        <title>Genome assembly of Pristionchus species.</title>
        <authorList>
            <person name="Yoshida K."/>
            <person name="Sommer R.J."/>
        </authorList>
    </citation>
    <scope>NUCLEOTIDE SEQUENCE</scope>
    <source>
        <strain evidence="1">RS0144</strain>
    </source>
</reference>
<sequence length="118" mass="13111">WDYSTISLYAYKSPRCGYQDFAVAVNAAAHERYMIRMNEYVIQLPATSCTSLDPANPQNCFWHPGYGIQYSKNWLGQMTGPTRCATGETSSCLTGSILNILNHNGFYGMAYGLAMPTC</sequence>
<dbReference type="Proteomes" id="UP001432027">
    <property type="component" value="Unassembled WGS sequence"/>
</dbReference>
<dbReference type="AlphaFoldDB" id="A0AAV5ULT7"/>
<dbReference type="Gene3D" id="3.40.50.1820">
    <property type="entry name" value="alpha/beta hydrolase"/>
    <property type="match status" value="1"/>
</dbReference>
<keyword evidence="2" id="KW-1185">Reference proteome</keyword>
<organism evidence="1 2">
    <name type="scientific">Pristionchus entomophagus</name>
    <dbReference type="NCBI Taxonomy" id="358040"/>
    <lineage>
        <taxon>Eukaryota</taxon>
        <taxon>Metazoa</taxon>
        <taxon>Ecdysozoa</taxon>
        <taxon>Nematoda</taxon>
        <taxon>Chromadorea</taxon>
        <taxon>Rhabditida</taxon>
        <taxon>Rhabditina</taxon>
        <taxon>Diplogasteromorpha</taxon>
        <taxon>Diplogasteroidea</taxon>
        <taxon>Neodiplogasteridae</taxon>
        <taxon>Pristionchus</taxon>
    </lineage>
</organism>
<name>A0AAV5ULT7_9BILA</name>
<protein>
    <submittedName>
        <fullName evidence="1">Uncharacterized protein</fullName>
    </submittedName>
</protein>
<dbReference type="InterPro" id="IPR029058">
    <property type="entry name" value="AB_hydrolase_fold"/>
</dbReference>
<feature type="non-terminal residue" evidence="1">
    <location>
        <position position="1"/>
    </location>
</feature>
<gene>
    <name evidence="1" type="ORF">PENTCL1PPCAC_29560</name>
</gene>